<dbReference type="InterPro" id="IPR003283">
    <property type="entry name" value="T3SS_OMP_SpaO"/>
</dbReference>
<keyword evidence="3" id="KW-0843">Virulence</keyword>
<keyword evidence="6" id="KW-0966">Cell projection</keyword>
<comment type="similarity">
    <text evidence="1">Belongs to the FliN/MopA/SpaO family.</text>
</comment>
<feature type="domain" description="Flagellar motor switch protein FliN-like C-terminal" evidence="4">
    <location>
        <begin position="235"/>
        <end position="303"/>
    </location>
</feature>
<evidence type="ECO:0000259" key="4">
    <source>
        <dbReference type="Pfam" id="PF01052"/>
    </source>
</evidence>
<evidence type="ECO:0000259" key="5">
    <source>
        <dbReference type="Pfam" id="PF26304"/>
    </source>
</evidence>
<organism evidence="6 7">
    <name type="scientific">Yersinia nurmii</name>
    <dbReference type="NCBI Taxonomy" id="685706"/>
    <lineage>
        <taxon>Bacteria</taxon>
        <taxon>Pseudomonadati</taxon>
        <taxon>Pseudomonadota</taxon>
        <taxon>Gammaproteobacteria</taxon>
        <taxon>Enterobacterales</taxon>
        <taxon>Yersiniaceae</taxon>
        <taxon>Yersinia</taxon>
    </lineage>
</organism>
<feature type="domain" description="SpaO FliM/N C-terminal related" evidence="5">
    <location>
        <begin position="145"/>
        <end position="202"/>
    </location>
</feature>
<dbReference type="Pfam" id="PF26304">
    <property type="entry name" value="FliMN_C_rel"/>
    <property type="match status" value="1"/>
</dbReference>
<dbReference type="AlphaFoldDB" id="A0AAW7K190"/>
<evidence type="ECO:0000313" key="7">
    <source>
        <dbReference type="Proteomes" id="UP001167864"/>
    </source>
</evidence>
<dbReference type="SUPFAM" id="SSF101801">
    <property type="entry name" value="Surface presentation of antigens (SPOA)"/>
    <property type="match status" value="1"/>
</dbReference>
<sequence>MFNFRRATQEHALIIKQQFDYEPQVLSETIVANRTYAIFQLCCSKERLIGAIDLVDWCRYIWPEMAGLAWEYICEQKLLELFKNEVCDKKIFSGVYSLQNIDILSEETEQKHWLKVRENPVGWILLSRAPIYLMPVKGKIESLRHLSIMSRWIIGTSNISYRLLNSLELRDVLLVQNTLMQLKVSDRAIATFLYQDQGATIVDILVDNEDDTENDFLDILNENPDEELITLPIKLSAISVVLTFVLSKKSISFDELSKIQAGFQFELEPEIEKKIQIYANNHLFAEGELIYIDDALGVEVTKMATLGKIE</sequence>
<keyword evidence="6" id="KW-0282">Flagellum</keyword>
<dbReference type="RefSeq" id="WP_289818253.1">
    <property type="nucleotide sequence ID" value="NZ_JAUEHU010000018.1"/>
</dbReference>
<dbReference type="Pfam" id="PF01052">
    <property type="entry name" value="FliMN_C"/>
    <property type="match status" value="1"/>
</dbReference>
<dbReference type="InterPro" id="IPR036429">
    <property type="entry name" value="SpoA-like_sf"/>
</dbReference>
<dbReference type="Gene3D" id="2.30.330.10">
    <property type="entry name" value="SpoA-like"/>
    <property type="match status" value="1"/>
</dbReference>
<dbReference type="GO" id="GO:0009306">
    <property type="term" value="P:protein secretion"/>
    <property type="evidence" value="ECO:0007669"/>
    <property type="project" value="InterPro"/>
</dbReference>
<name>A0AAW7K190_9GAMM</name>
<evidence type="ECO:0000256" key="3">
    <source>
        <dbReference type="ARBA" id="ARBA00023026"/>
    </source>
</evidence>
<dbReference type="InterPro" id="IPR001543">
    <property type="entry name" value="FliN-like_C"/>
</dbReference>
<accession>A0AAW7K190</accession>
<keyword evidence="6" id="KW-0969">Cilium</keyword>
<gene>
    <name evidence="6" type="ORF">QVN42_16155</name>
</gene>
<comment type="caution">
    <text evidence="6">The sequence shown here is derived from an EMBL/GenBank/DDBJ whole genome shotgun (WGS) entry which is preliminary data.</text>
</comment>
<evidence type="ECO:0000313" key="6">
    <source>
        <dbReference type="EMBL" id="MDN0088888.1"/>
    </source>
</evidence>
<dbReference type="PRINTS" id="PR01339">
    <property type="entry name" value="TYPE3OMOPROT"/>
</dbReference>
<evidence type="ECO:0000256" key="1">
    <source>
        <dbReference type="ARBA" id="ARBA00009226"/>
    </source>
</evidence>
<reference evidence="6" key="1">
    <citation type="submission" date="2023-06" db="EMBL/GenBank/DDBJ databases">
        <authorList>
            <person name="Polev D.E."/>
            <person name="Saitova A.T."/>
            <person name="Bogumilchik E.A."/>
            <person name="Kokorina G.I."/>
            <person name="Voskresenskaia E.A."/>
        </authorList>
    </citation>
    <scope>NUCLEOTIDE SEQUENCE</scope>
    <source>
        <strain evidence="6">2145 StPb PI</strain>
    </source>
</reference>
<dbReference type="InterPro" id="IPR058805">
    <property type="entry name" value="SpaO_FliMN_C_rel"/>
</dbReference>
<proteinExistence type="inferred from homology"/>
<evidence type="ECO:0000256" key="2">
    <source>
        <dbReference type="ARBA" id="ARBA00021925"/>
    </source>
</evidence>
<protein>
    <recommendedName>
        <fullName evidence="2">Surface presentation of antigens protein SpaO</fullName>
    </recommendedName>
</protein>
<dbReference type="Proteomes" id="UP001167864">
    <property type="component" value="Unassembled WGS sequence"/>
</dbReference>
<dbReference type="EMBL" id="JAUEHU010000018">
    <property type="protein sequence ID" value="MDN0088888.1"/>
    <property type="molecule type" value="Genomic_DNA"/>
</dbReference>